<dbReference type="AlphaFoldDB" id="A0A0D2WQD1"/>
<dbReference type="PIRSF" id="PIRSF000126">
    <property type="entry name" value="11-beta-HSD1"/>
    <property type="match status" value="1"/>
</dbReference>
<organism evidence="6 7">
    <name type="scientific">Capsaspora owczarzaki (strain ATCC 30864)</name>
    <dbReference type="NCBI Taxonomy" id="595528"/>
    <lineage>
        <taxon>Eukaryota</taxon>
        <taxon>Filasterea</taxon>
        <taxon>Capsaspora</taxon>
    </lineage>
</organism>
<keyword evidence="5" id="KW-0812">Transmembrane</keyword>
<evidence type="ECO:0000313" key="6">
    <source>
        <dbReference type="EMBL" id="KJE93855.1"/>
    </source>
</evidence>
<reference evidence="7" key="1">
    <citation type="submission" date="2011-02" db="EMBL/GenBank/DDBJ databases">
        <title>The Genome Sequence of Capsaspora owczarzaki ATCC 30864.</title>
        <authorList>
            <person name="Russ C."/>
            <person name="Cuomo C."/>
            <person name="Burger G."/>
            <person name="Gray M.W."/>
            <person name="Holland P.W.H."/>
            <person name="King N."/>
            <person name="Lang F.B.F."/>
            <person name="Roger A.J."/>
            <person name="Ruiz-Trillo I."/>
            <person name="Young S.K."/>
            <person name="Zeng Q."/>
            <person name="Gargeya S."/>
            <person name="Alvarado L."/>
            <person name="Berlin A."/>
            <person name="Chapman S.B."/>
            <person name="Chen Z."/>
            <person name="Freedman E."/>
            <person name="Gellesch M."/>
            <person name="Goldberg J."/>
            <person name="Griggs A."/>
            <person name="Gujja S."/>
            <person name="Heilman E."/>
            <person name="Heiman D."/>
            <person name="Howarth C."/>
            <person name="Mehta T."/>
            <person name="Neiman D."/>
            <person name="Pearson M."/>
            <person name="Roberts A."/>
            <person name="Saif S."/>
            <person name="Shea T."/>
            <person name="Shenoy N."/>
            <person name="Sisk P."/>
            <person name="Stolte C."/>
            <person name="Sykes S."/>
            <person name="White J."/>
            <person name="Yandava C."/>
            <person name="Haas B."/>
            <person name="Nusbaum C."/>
            <person name="Birren B."/>
        </authorList>
    </citation>
    <scope>NUCLEOTIDE SEQUENCE</scope>
    <source>
        <strain evidence="7">ATCC 30864</strain>
    </source>
</reference>
<dbReference type="PRINTS" id="PR00080">
    <property type="entry name" value="SDRFAMILY"/>
</dbReference>
<dbReference type="PhylomeDB" id="A0A0D2WQD1"/>
<evidence type="ECO:0000313" key="7">
    <source>
        <dbReference type="Proteomes" id="UP000008743"/>
    </source>
</evidence>
<keyword evidence="5" id="KW-0472">Membrane</keyword>
<evidence type="ECO:0000256" key="2">
    <source>
        <dbReference type="ARBA" id="ARBA00022857"/>
    </source>
</evidence>
<dbReference type="Pfam" id="PF00106">
    <property type="entry name" value="adh_short"/>
    <property type="match status" value="1"/>
</dbReference>
<keyword evidence="5" id="KW-1133">Transmembrane helix</keyword>
<evidence type="ECO:0000256" key="3">
    <source>
        <dbReference type="ARBA" id="ARBA00023002"/>
    </source>
</evidence>
<evidence type="ECO:0000256" key="4">
    <source>
        <dbReference type="RuleBase" id="RU000363"/>
    </source>
</evidence>
<dbReference type="InterPro" id="IPR051019">
    <property type="entry name" value="VLCFA-Steroid_DH"/>
</dbReference>
<keyword evidence="2" id="KW-0521">NADP</keyword>
<comment type="similarity">
    <text evidence="1 4">Belongs to the short-chain dehydrogenases/reductases (SDR) family.</text>
</comment>
<dbReference type="eggNOG" id="KOG1014">
    <property type="taxonomic scope" value="Eukaryota"/>
</dbReference>
<dbReference type="EMBL" id="KE346366">
    <property type="protein sequence ID" value="KJE93855.1"/>
    <property type="molecule type" value="Genomic_DNA"/>
</dbReference>
<keyword evidence="7" id="KW-1185">Reference proteome</keyword>
<dbReference type="SUPFAM" id="SSF51735">
    <property type="entry name" value="NAD(P)-binding Rossmann-fold domains"/>
    <property type="match status" value="1"/>
</dbReference>
<dbReference type="PANTHER" id="PTHR43899">
    <property type="entry name" value="RH59310P"/>
    <property type="match status" value="1"/>
</dbReference>
<keyword evidence="3" id="KW-0560">Oxidoreductase</keyword>
<dbReference type="FunFam" id="3.40.50.720:FF:000137">
    <property type="entry name" value="Hydroxysteroid (17-beta) dehydrogenase 3"/>
    <property type="match status" value="1"/>
</dbReference>
<dbReference type="RefSeq" id="XP_004347327.1">
    <property type="nucleotide sequence ID" value="XM_004347277.2"/>
</dbReference>
<dbReference type="CDD" id="cd05356">
    <property type="entry name" value="17beta-HSD1_like_SDR_c"/>
    <property type="match status" value="1"/>
</dbReference>
<feature type="transmembrane region" description="Helical" evidence="5">
    <location>
        <begin position="20"/>
        <end position="43"/>
    </location>
</feature>
<dbReference type="OrthoDB" id="5545019at2759"/>
<accession>A0A0D2WQD1</accession>
<dbReference type="OMA" id="LVAPGMM"/>
<name>A0A0D2WQD1_CAPO3</name>
<sequence length="328" mass="35687">MAVLDFDWLWDALPGSFQTPIAQNLLAVLGLLVLARAALLPVLRALRGIFSFFLRPGKNLKRLGEWAVVTGATDGIGEAYAHELARKGLNIVLISRTQAKLDKTAGEIAAKHKVNTQTIAFDFSQLNASTAGPLRARLANLDVGVLVNNVGVSYDHPAFFTELSEAKLLDLIQLNITSTTLITQMILPGMVERKRGAIVNVSSYSGMRPTPLLTVYSAAKGYVDYFSRALELEYSSKGISIQSVTPLLVVSKLSKVRAALTIPTPTAFARQAVATIGHDSRTLGYWAHALQSWAISLLPEDMSDKLLMNHHLSIRSRALKRANAKKGE</sequence>
<dbReference type="FunCoup" id="A0A0D2WQD1">
    <property type="interactions" value="378"/>
</dbReference>
<dbReference type="GO" id="GO:0016491">
    <property type="term" value="F:oxidoreductase activity"/>
    <property type="evidence" value="ECO:0007669"/>
    <property type="project" value="UniProtKB-KW"/>
</dbReference>
<gene>
    <name evidence="6" type="ORF">CAOG_004580</name>
</gene>
<dbReference type="PRINTS" id="PR00081">
    <property type="entry name" value="GDHRDH"/>
</dbReference>
<evidence type="ECO:0000256" key="5">
    <source>
        <dbReference type="SAM" id="Phobius"/>
    </source>
</evidence>
<dbReference type="GO" id="GO:0005783">
    <property type="term" value="C:endoplasmic reticulum"/>
    <property type="evidence" value="ECO:0007669"/>
    <property type="project" value="TreeGrafter"/>
</dbReference>
<proteinExistence type="inferred from homology"/>
<dbReference type="Proteomes" id="UP000008743">
    <property type="component" value="Unassembled WGS sequence"/>
</dbReference>
<evidence type="ECO:0000256" key="1">
    <source>
        <dbReference type="ARBA" id="ARBA00006484"/>
    </source>
</evidence>
<dbReference type="InterPro" id="IPR002347">
    <property type="entry name" value="SDR_fam"/>
</dbReference>
<dbReference type="PANTHER" id="PTHR43899:SF13">
    <property type="entry name" value="RH59310P"/>
    <property type="match status" value="1"/>
</dbReference>
<dbReference type="InterPro" id="IPR036291">
    <property type="entry name" value="NAD(P)-bd_dom_sf"/>
</dbReference>
<dbReference type="InParanoid" id="A0A0D2WQD1"/>
<dbReference type="STRING" id="595528.A0A0D2WQD1"/>
<protein>
    <submittedName>
        <fullName evidence="6">Short-chain dehydrogenase/reductase</fullName>
    </submittedName>
</protein>
<dbReference type="Gene3D" id="3.40.50.720">
    <property type="entry name" value="NAD(P)-binding Rossmann-like Domain"/>
    <property type="match status" value="1"/>
</dbReference>